<evidence type="ECO:0000256" key="5">
    <source>
        <dbReference type="ARBA" id="ARBA00022692"/>
    </source>
</evidence>
<dbReference type="Pfam" id="PF00672">
    <property type="entry name" value="HAMP"/>
    <property type="match status" value="1"/>
</dbReference>
<dbReference type="InterPro" id="IPR004090">
    <property type="entry name" value="Chemotax_Me-accpt_rcpt"/>
</dbReference>
<comment type="subcellular location">
    <subcellularLocation>
        <location evidence="1">Cell inner membrane</location>
        <topology evidence="1">Multi-pass membrane protein</topology>
    </subcellularLocation>
</comment>
<feature type="domain" description="HAMP" evidence="13">
    <location>
        <begin position="338"/>
        <end position="392"/>
    </location>
</feature>
<dbReference type="PROSITE" id="PS50885">
    <property type="entry name" value="HAMP"/>
    <property type="match status" value="1"/>
</dbReference>
<dbReference type="Pfam" id="PF02743">
    <property type="entry name" value="dCache_1"/>
    <property type="match status" value="1"/>
</dbReference>
<dbReference type="SUPFAM" id="SSF58104">
    <property type="entry name" value="Methyl-accepting chemotaxis protein (MCP) signaling domain"/>
    <property type="match status" value="1"/>
</dbReference>
<name>A0A078LEE0_CITKO</name>
<evidence type="ECO:0000256" key="3">
    <source>
        <dbReference type="ARBA" id="ARBA00022481"/>
    </source>
</evidence>
<dbReference type="GO" id="GO:0007165">
    <property type="term" value="P:signal transduction"/>
    <property type="evidence" value="ECO:0007669"/>
    <property type="project" value="UniProtKB-KW"/>
</dbReference>
<evidence type="ECO:0000259" key="12">
    <source>
        <dbReference type="PROSITE" id="PS50111"/>
    </source>
</evidence>
<dbReference type="PATRIC" id="fig|545.12.peg.1550"/>
<evidence type="ECO:0000256" key="7">
    <source>
        <dbReference type="ARBA" id="ARBA00023136"/>
    </source>
</evidence>
<evidence type="ECO:0000256" key="8">
    <source>
        <dbReference type="ARBA" id="ARBA00023224"/>
    </source>
</evidence>
<evidence type="ECO:0000256" key="10">
    <source>
        <dbReference type="PROSITE-ProRule" id="PRU00284"/>
    </source>
</evidence>
<gene>
    <name evidence="14" type="primary">tar_3</name>
    <name evidence="14" type="ORF">BN1086_01549</name>
</gene>
<keyword evidence="14" id="KW-0675">Receptor</keyword>
<dbReference type="EMBL" id="LK931336">
    <property type="protein sequence ID" value="CDZ83431.1"/>
    <property type="molecule type" value="Genomic_DNA"/>
</dbReference>
<accession>A0A078LEE0</accession>
<keyword evidence="6 11" id="KW-1133">Transmembrane helix</keyword>
<evidence type="ECO:0000256" key="1">
    <source>
        <dbReference type="ARBA" id="ARBA00004429"/>
    </source>
</evidence>
<dbReference type="GO" id="GO:0004888">
    <property type="term" value="F:transmembrane signaling receptor activity"/>
    <property type="evidence" value="ECO:0007669"/>
    <property type="project" value="InterPro"/>
</dbReference>
<dbReference type="InterPro" id="IPR004089">
    <property type="entry name" value="MCPsignal_dom"/>
</dbReference>
<dbReference type="InterPro" id="IPR003660">
    <property type="entry name" value="HAMP_dom"/>
</dbReference>
<evidence type="ECO:0000256" key="11">
    <source>
        <dbReference type="SAM" id="Phobius"/>
    </source>
</evidence>
<dbReference type="Gene3D" id="3.30.450.20">
    <property type="entry name" value="PAS domain"/>
    <property type="match status" value="1"/>
</dbReference>
<dbReference type="Gene3D" id="1.10.287.950">
    <property type="entry name" value="Methyl-accepting chemotaxis protein"/>
    <property type="match status" value="1"/>
</dbReference>
<evidence type="ECO:0000313" key="14">
    <source>
        <dbReference type="EMBL" id="CDZ83431.1"/>
    </source>
</evidence>
<comment type="similarity">
    <text evidence="9">Belongs to the methyl-accepting chemotaxis (MCP) protein family.</text>
</comment>
<evidence type="ECO:0000256" key="6">
    <source>
        <dbReference type="ARBA" id="ARBA00022989"/>
    </source>
</evidence>
<feature type="transmembrane region" description="Helical" evidence="11">
    <location>
        <begin position="12"/>
        <end position="33"/>
    </location>
</feature>
<dbReference type="InterPro" id="IPR033479">
    <property type="entry name" value="dCache_1"/>
</dbReference>
<keyword evidence="8 10" id="KW-0807">Transducer</keyword>
<dbReference type="Pfam" id="PF00015">
    <property type="entry name" value="MCPsignal"/>
    <property type="match status" value="1"/>
</dbReference>
<feature type="domain" description="Methyl-accepting transducer" evidence="12">
    <location>
        <begin position="397"/>
        <end position="626"/>
    </location>
</feature>
<dbReference type="SMART" id="SM00304">
    <property type="entry name" value="HAMP"/>
    <property type="match status" value="1"/>
</dbReference>
<reference evidence="14" key="1">
    <citation type="submission" date="2014-06" db="EMBL/GenBank/DDBJ databases">
        <authorList>
            <person name="Urmite Genomes Urmite Genomes"/>
        </authorList>
    </citation>
    <scope>NUCLEOTIDE SEQUENCE</scope>
</reference>
<keyword evidence="2" id="KW-1003">Cell membrane</keyword>
<proteinExistence type="inferred from homology"/>
<dbReference type="AlphaFoldDB" id="A0A078LEE0"/>
<keyword evidence="7 11" id="KW-0472">Membrane</keyword>
<dbReference type="PANTHER" id="PTHR43531">
    <property type="entry name" value="PROTEIN ICFG"/>
    <property type="match status" value="1"/>
</dbReference>
<dbReference type="PANTHER" id="PTHR43531:SF16">
    <property type="entry name" value="METHYL-ACCEPTING CHEMOTAXIS PROTEIN II"/>
    <property type="match status" value="1"/>
</dbReference>
<dbReference type="PRINTS" id="PR00260">
    <property type="entry name" value="CHEMTRNSDUCR"/>
</dbReference>
<protein>
    <submittedName>
        <fullName evidence="14">Methyl-accepting chemotaxis protein II (Aspartate chemoreceptor protein)</fullName>
    </submittedName>
</protein>
<dbReference type="SMART" id="SM00283">
    <property type="entry name" value="MA"/>
    <property type="match status" value="1"/>
</dbReference>
<dbReference type="PROSITE" id="PS50111">
    <property type="entry name" value="CHEMOTAXIS_TRANSDUC_2"/>
    <property type="match status" value="1"/>
</dbReference>
<dbReference type="GO" id="GO:0006935">
    <property type="term" value="P:chemotaxis"/>
    <property type="evidence" value="ECO:0007669"/>
    <property type="project" value="UniProtKB-KW"/>
</dbReference>
<dbReference type="GO" id="GO:0005886">
    <property type="term" value="C:plasma membrane"/>
    <property type="evidence" value="ECO:0007669"/>
    <property type="project" value="UniProtKB-SubCell"/>
</dbReference>
<dbReference type="InterPro" id="IPR051310">
    <property type="entry name" value="MCP_chemotaxis"/>
</dbReference>
<keyword evidence="5 11" id="KW-0812">Transmembrane</keyword>
<sequence>MVWYPSRISTRLTIGGIALLAVTTLVIVAIMLWRGQPRVVEINSALIEETGQGLTRQLGTVLSRIEGETVSLSRLAEVLPNDESLYQHVVPHLIGEQNDSIITGGGIWPEPDAFTPGIERRSFFWARDAEGKLIFSDDYNVAGGSGYHNESWYLQAKGHSQNSCVWSDVYQDTISGVNMVTCSIPYQLAGKFAGVATTDIRLDNVATFMQQQGNSTGGYAFVVDKQGQILYFPQADHAQFKTFTDLVKASDWLAPVAGSLKTLNASADVATIPLAHDGILDGPSRVMLFPMADTGWIVGLVTPEERVVGLAKVMMKDVLEVLIPIMAILLVDSWLVVRRLISRLDDTRRALDDIAQGEGDLTRRLDVRGKDEISDIAQAFNLFVDKISAILITVRSSSVVVANNAVSLADSNMELSSRVTQQAAALEESASAMEQLNATVHQNTGNTQLADELSENTAQTANRCGDVMQGVISTMDNVSASSGRMVEIVAVIDSIAFQTNILALNAAVEAAREGDAGRGFAVVASEVRTLAQRSAIAAQEIKALIDESVSHVDSSSQQIHNAGDRLGELVGNVRQVRQLMGEIRVAGEEQRKGVSEVTLAVTEMDSTVQQNASLIDDAAARTQVLKEEAEQLALLVSSFRLPEPTAA</sequence>
<evidence type="ECO:0000256" key="4">
    <source>
        <dbReference type="ARBA" id="ARBA00022500"/>
    </source>
</evidence>
<evidence type="ECO:0000259" key="13">
    <source>
        <dbReference type="PROSITE" id="PS50885"/>
    </source>
</evidence>
<keyword evidence="3" id="KW-0488">Methylation</keyword>
<keyword evidence="4" id="KW-0145">Chemotaxis</keyword>
<organism evidence="14">
    <name type="scientific">Citrobacter koseri</name>
    <name type="common">Citrobacter diversus</name>
    <dbReference type="NCBI Taxonomy" id="545"/>
    <lineage>
        <taxon>Bacteria</taxon>
        <taxon>Pseudomonadati</taxon>
        <taxon>Pseudomonadota</taxon>
        <taxon>Gammaproteobacteria</taxon>
        <taxon>Enterobacterales</taxon>
        <taxon>Enterobacteriaceae</taxon>
        <taxon>Citrobacter</taxon>
    </lineage>
</organism>
<evidence type="ECO:0000256" key="2">
    <source>
        <dbReference type="ARBA" id="ARBA00022475"/>
    </source>
</evidence>
<dbReference type="FunFam" id="1.10.287.950:FF:000001">
    <property type="entry name" value="Methyl-accepting chemotaxis sensory transducer"/>
    <property type="match status" value="1"/>
</dbReference>
<dbReference type="CDD" id="cd11386">
    <property type="entry name" value="MCP_signal"/>
    <property type="match status" value="1"/>
</dbReference>
<dbReference type="CDD" id="cd06225">
    <property type="entry name" value="HAMP"/>
    <property type="match status" value="1"/>
</dbReference>
<dbReference type="CDD" id="cd12913">
    <property type="entry name" value="PDC1_MCP_like"/>
    <property type="match status" value="1"/>
</dbReference>
<evidence type="ECO:0000256" key="9">
    <source>
        <dbReference type="ARBA" id="ARBA00029447"/>
    </source>
</evidence>